<dbReference type="AlphaFoldDB" id="A0AAD3NGW3"/>
<sequence>MTEGQDNGCQADANCALSWQRSMKEMAVCCSTIGGRSLQGGGLAGAFNTDALLRAPCVQRRADTADPGRDTLHSTMTAPSNTYDVIVIGGGISGGCSIRKLYCALQGLMETNAEDKLIETKPPLRL</sequence>
<keyword evidence="2" id="KW-1185">Reference proteome</keyword>
<organism evidence="1 2">
    <name type="scientific">Lates japonicus</name>
    <name type="common">Japanese lates</name>
    <dbReference type="NCBI Taxonomy" id="270547"/>
    <lineage>
        <taxon>Eukaryota</taxon>
        <taxon>Metazoa</taxon>
        <taxon>Chordata</taxon>
        <taxon>Craniata</taxon>
        <taxon>Vertebrata</taxon>
        <taxon>Euteleostomi</taxon>
        <taxon>Actinopterygii</taxon>
        <taxon>Neopterygii</taxon>
        <taxon>Teleostei</taxon>
        <taxon>Neoteleostei</taxon>
        <taxon>Acanthomorphata</taxon>
        <taxon>Carangaria</taxon>
        <taxon>Carangaria incertae sedis</taxon>
        <taxon>Centropomidae</taxon>
        <taxon>Lates</taxon>
    </lineage>
</organism>
<gene>
    <name evidence="1" type="ORF">AKAME5_002572600</name>
</gene>
<proteinExistence type="predicted"/>
<dbReference type="EMBL" id="BRZM01002207">
    <property type="protein sequence ID" value="GLD74397.1"/>
    <property type="molecule type" value="Genomic_DNA"/>
</dbReference>
<comment type="caution">
    <text evidence="1">The sequence shown here is derived from an EMBL/GenBank/DDBJ whole genome shotgun (WGS) entry which is preliminary data.</text>
</comment>
<evidence type="ECO:0000313" key="2">
    <source>
        <dbReference type="Proteomes" id="UP001279410"/>
    </source>
</evidence>
<name>A0AAD3NGW3_LATJO</name>
<protein>
    <submittedName>
        <fullName evidence="1">Amine oxidase [flavin-containing]</fullName>
    </submittedName>
</protein>
<dbReference type="Proteomes" id="UP001279410">
    <property type="component" value="Unassembled WGS sequence"/>
</dbReference>
<reference evidence="1" key="1">
    <citation type="submission" date="2022-08" db="EMBL/GenBank/DDBJ databases">
        <title>Genome sequencing of akame (Lates japonicus).</title>
        <authorList>
            <person name="Hashiguchi Y."/>
            <person name="Takahashi H."/>
        </authorList>
    </citation>
    <scope>NUCLEOTIDE SEQUENCE</scope>
    <source>
        <strain evidence="1">Kochi</strain>
    </source>
</reference>
<accession>A0AAD3NGW3</accession>
<evidence type="ECO:0000313" key="1">
    <source>
        <dbReference type="EMBL" id="GLD74397.1"/>
    </source>
</evidence>